<dbReference type="InterPro" id="IPR002912">
    <property type="entry name" value="ACT_dom"/>
</dbReference>
<evidence type="ECO:0000256" key="3">
    <source>
        <dbReference type="ARBA" id="ARBA00005062"/>
    </source>
</evidence>
<dbReference type="GO" id="GO:0050661">
    <property type="term" value="F:NADP binding"/>
    <property type="evidence" value="ECO:0007669"/>
    <property type="project" value="InterPro"/>
</dbReference>
<dbReference type="UniPathway" id="UPA00050">
    <property type="reaction ID" value="UER00063"/>
</dbReference>
<evidence type="ECO:0000256" key="2">
    <source>
        <dbReference type="ARBA" id="ARBA00005056"/>
    </source>
</evidence>
<dbReference type="Gene3D" id="3.30.360.10">
    <property type="entry name" value="Dihydrodipicolinate Reductase, domain 2"/>
    <property type="match status" value="1"/>
</dbReference>
<dbReference type="InterPro" id="IPR045865">
    <property type="entry name" value="ACT-like_dom_sf"/>
</dbReference>
<feature type="binding site" evidence="17">
    <location>
        <position position="190"/>
    </location>
    <ligand>
        <name>L-homoserine</name>
        <dbReference type="ChEBI" id="CHEBI:57476"/>
    </ligand>
</feature>
<dbReference type="GO" id="GO:0004412">
    <property type="term" value="F:homoserine dehydrogenase activity"/>
    <property type="evidence" value="ECO:0007669"/>
    <property type="project" value="UniProtKB-EC"/>
</dbReference>
<evidence type="ECO:0000256" key="19">
    <source>
        <dbReference type="RuleBase" id="RU004171"/>
    </source>
</evidence>
<evidence type="ECO:0000256" key="18">
    <source>
        <dbReference type="RuleBase" id="RU000579"/>
    </source>
</evidence>
<dbReference type="AlphaFoldDB" id="A0A0Q3T8Q2"/>
<dbReference type="Pfam" id="PF03447">
    <property type="entry name" value="NAD_binding_3"/>
    <property type="match status" value="1"/>
</dbReference>
<dbReference type="FunFam" id="3.40.50.720:FF:000062">
    <property type="entry name" value="Homoserine dehydrogenase"/>
    <property type="match status" value="1"/>
</dbReference>
<dbReference type="SUPFAM" id="SSF51735">
    <property type="entry name" value="NAD(P)-binding Rossmann-fold domains"/>
    <property type="match status" value="1"/>
</dbReference>
<evidence type="ECO:0000256" key="12">
    <source>
        <dbReference type="ARBA" id="ARBA00023027"/>
    </source>
</evidence>
<comment type="pathway">
    <text evidence="3 18">Amino-acid biosynthesis; L-methionine biosynthesis via de novo pathway; L-homoserine from L-aspartate: step 3/3.</text>
</comment>
<dbReference type="Proteomes" id="UP000051888">
    <property type="component" value="Unassembled WGS sequence"/>
</dbReference>
<dbReference type="GO" id="GO:0009086">
    <property type="term" value="P:methionine biosynthetic process"/>
    <property type="evidence" value="ECO:0007669"/>
    <property type="project" value="UniProtKB-KW"/>
</dbReference>
<proteinExistence type="inferred from homology"/>
<dbReference type="Pfam" id="PF01842">
    <property type="entry name" value="ACT"/>
    <property type="match status" value="1"/>
</dbReference>
<dbReference type="GO" id="GO:0046872">
    <property type="term" value="F:metal ion binding"/>
    <property type="evidence" value="ECO:0007669"/>
    <property type="project" value="UniProtKB-KW"/>
</dbReference>
<dbReference type="InterPro" id="IPR019811">
    <property type="entry name" value="HDH_CS"/>
</dbReference>
<evidence type="ECO:0000256" key="6">
    <source>
        <dbReference type="ARBA" id="ARBA00013376"/>
    </source>
</evidence>
<dbReference type="Gene3D" id="3.40.50.720">
    <property type="entry name" value="NAD(P)-binding Rossmann-like Domain"/>
    <property type="match status" value="1"/>
</dbReference>
<evidence type="ECO:0000256" key="9">
    <source>
        <dbReference type="ARBA" id="ARBA00022723"/>
    </source>
</evidence>
<feature type="binding site" evidence="17">
    <location>
        <position position="105"/>
    </location>
    <ligand>
        <name>NADPH</name>
        <dbReference type="ChEBI" id="CHEBI:57783"/>
    </ligand>
</feature>
<keyword evidence="8 18" id="KW-0791">Threonine biosynthesis</keyword>
<dbReference type="Pfam" id="PF00742">
    <property type="entry name" value="Homoserine_dh"/>
    <property type="match status" value="1"/>
</dbReference>
<dbReference type="InterPro" id="IPR001342">
    <property type="entry name" value="HDH_cat"/>
</dbReference>
<dbReference type="EMBL" id="LJJC01000015">
    <property type="protein sequence ID" value="KQL50360.1"/>
    <property type="molecule type" value="Genomic_DNA"/>
</dbReference>
<dbReference type="InterPro" id="IPR005106">
    <property type="entry name" value="Asp/hSer_DH_NAD-bd"/>
</dbReference>
<evidence type="ECO:0000256" key="14">
    <source>
        <dbReference type="ARBA" id="ARBA00023167"/>
    </source>
</evidence>
<gene>
    <name evidence="21" type="ORF">AN964_22075</name>
</gene>
<dbReference type="InterPro" id="IPR036291">
    <property type="entry name" value="NAD(P)-bd_dom_sf"/>
</dbReference>
<dbReference type="PANTHER" id="PTHR43331">
    <property type="entry name" value="HOMOSERINE DEHYDROGENASE"/>
    <property type="match status" value="1"/>
</dbReference>
<dbReference type="SUPFAM" id="SSF55347">
    <property type="entry name" value="Glyceraldehyde-3-phosphate dehydrogenase-like, C-terminal domain"/>
    <property type="match status" value="1"/>
</dbReference>
<keyword evidence="14 18" id="KW-0486">Methionine biosynthesis</keyword>
<dbReference type="NCBIfam" id="NF004976">
    <property type="entry name" value="PRK06349.1"/>
    <property type="match status" value="1"/>
</dbReference>
<dbReference type="PROSITE" id="PS01042">
    <property type="entry name" value="HOMOSER_DHGENASE"/>
    <property type="match status" value="1"/>
</dbReference>
<comment type="cofactor">
    <cofactor evidence="1">
        <name>a metal cation</name>
        <dbReference type="ChEBI" id="CHEBI:25213"/>
    </cofactor>
</comment>
<dbReference type="PIRSF" id="PIRSF000098">
    <property type="entry name" value="Homoser_dehydrog"/>
    <property type="match status" value="1"/>
</dbReference>
<comment type="pathway">
    <text evidence="2 18">Amino-acid biosynthesis; L-threonine biosynthesis; L-threonine from L-aspartate: step 3/5.</text>
</comment>
<dbReference type="PANTHER" id="PTHR43331:SF1">
    <property type="entry name" value="HOMOSERINE DEHYDROGENASE"/>
    <property type="match status" value="1"/>
</dbReference>
<evidence type="ECO:0000256" key="17">
    <source>
        <dbReference type="PIRSR" id="PIRSR000098-2"/>
    </source>
</evidence>
<keyword evidence="12" id="KW-0520">NAD</keyword>
<sequence length="428" mass="47745">MNSVSVGILGFGTVGTGVVHLLTQEQEKLQQQSGSNIHIEKVLVRDIDKTRKINFADNRLTLDPDDILDNPKIDIVIEVMGGIEDAKNYIFKALKNRKHVITANKDLMAVHGTQLLETAADYQCDLYYEASVAGAIPILRTLTDGLSADRIQKIMGIVNGTTNYILSKMNRESVSYEEVLQEAQVLGFAEADPTSDVEGLDAARKMVILSHLAYSVPVTLEDVRVEGITEISQEDIHYSKKLGYTMKLVGISELDDPYIDIRVSPTLLSSNHPLAAVENEFNAVYVYGKSVGETMFYGPGAGELPTAIAVVSDLISVVKNMNLGVNGHHIFLPKNEKKCKSPDSMKNQYFFRMHVQDQPGAFSKITSLLNERRISLKQIIQEPIPKQQLAEVVIITHAIEERIFKQTYQQLKDLDVVYDVKNYYRVEG</sequence>
<feature type="active site" description="Proton donor" evidence="16">
    <location>
        <position position="205"/>
    </location>
</feature>
<dbReference type="PROSITE" id="PS51671">
    <property type="entry name" value="ACT"/>
    <property type="match status" value="1"/>
</dbReference>
<name>A0A0Q3T8Q2_9BACI</name>
<evidence type="ECO:0000256" key="11">
    <source>
        <dbReference type="ARBA" id="ARBA00023002"/>
    </source>
</evidence>
<comment type="catalytic activity">
    <reaction evidence="15">
        <text>L-homoserine + NADP(+) = L-aspartate 4-semialdehyde + NADPH + H(+)</text>
        <dbReference type="Rhea" id="RHEA:15761"/>
        <dbReference type="ChEBI" id="CHEBI:15378"/>
        <dbReference type="ChEBI" id="CHEBI:57476"/>
        <dbReference type="ChEBI" id="CHEBI:57783"/>
        <dbReference type="ChEBI" id="CHEBI:58349"/>
        <dbReference type="ChEBI" id="CHEBI:537519"/>
        <dbReference type="EC" id="1.1.1.3"/>
    </reaction>
    <physiologicalReaction direction="right-to-left" evidence="15">
        <dbReference type="Rhea" id="RHEA:15763"/>
    </physiologicalReaction>
</comment>
<evidence type="ECO:0000256" key="5">
    <source>
        <dbReference type="ARBA" id="ARBA00013213"/>
    </source>
</evidence>
<keyword evidence="11 18" id="KW-0560">Oxidoreductase</keyword>
<organism evidence="21 22">
    <name type="scientific">Heyndrickxia shackletonii</name>
    <dbReference type="NCBI Taxonomy" id="157838"/>
    <lineage>
        <taxon>Bacteria</taxon>
        <taxon>Bacillati</taxon>
        <taxon>Bacillota</taxon>
        <taxon>Bacilli</taxon>
        <taxon>Bacillales</taxon>
        <taxon>Bacillaceae</taxon>
        <taxon>Heyndrickxia</taxon>
    </lineage>
</organism>
<evidence type="ECO:0000313" key="21">
    <source>
        <dbReference type="EMBL" id="KQL50360.1"/>
    </source>
</evidence>
<evidence type="ECO:0000256" key="8">
    <source>
        <dbReference type="ARBA" id="ARBA00022697"/>
    </source>
</evidence>
<evidence type="ECO:0000313" key="22">
    <source>
        <dbReference type="Proteomes" id="UP000051888"/>
    </source>
</evidence>
<dbReference type="EC" id="1.1.1.3" evidence="5 18"/>
<comment type="similarity">
    <text evidence="4 19">Belongs to the homoserine dehydrogenase family.</text>
</comment>
<dbReference type="CDD" id="cd04881">
    <property type="entry name" value="ACT_HSDH-Hom"/>
    <property type="match status" value="1"/>
</dbReference>
<keyword evidence="7 18" id="KW-0028">Amino-acid biosynthesis</keyword>
<evidence type="ECO:0000259" key="20">
    <source>
        <dbReference type="PROSITE" id="PS51671"/>
    </source>
</evidence>
<feature type="domain" description="ACT" evidence="20">
    <location>
        <begin position="350"/>
        <end position="425"/>
    </location>
</feature>
<dbReference type="PATRIC" id="fig|157838.3.peg.4836"/>
<evidence type="ECO:0000256" key="1">
    <source>
        <dbReference type="ARBA" id="ARBA00001920"/>
    </source>
</evidence>
<protein>
    <recommendedName>
        <fullName evidence="6 18">Homoserine dehydrogenase</fullName>
        <ecNumber evidence="5 18">1.1.1.3</ecNumber>
    </recommendedName>
</protein>
<keyword evidence="9" id="KW-0479">Metal-binding</keyword>
<feature type="binding site" evidence="17">
    <location>
        <begin position="9"/>
        <end position="16"/>
    </location>
    <ligand>
        <name>NADP(+)</name>
        <dbReference type="ChEBI" id="CHEBI:58349"/>
    </ligand>
</feature>
<evidence type="ECO:0000256" key="15">
    <source>
        <dbReference type="ARBA" id="ARBA00048841"/>
    </source>
</evidence>
<evidence type="ECO:0000256" key="7">
    <source>
        <dbReference type="ARBA" id="ARBA00022605"/>
    </source>
</evidence>
<dbReference type="InterPro" id="IPR016204">
    <property type="entry name" value="HDH"/>
</dbReference>
<keyword evidence="10 17" id="KW-0521">NADP</keyword>
<keyword evidence="22" id="KW-1185">Reference proteome</keyword>
<dbReference type="RefSeq" id="WP_055741962.1">
    <property type="nucleotide sequence ID" value="NZ_JAAIWL010000038.1"/>
</dbReference>
<dbReference type="UniPathway" id="UPA00051">
    <property type="reaction ID" value="UER00465"/>
</dbReference>
<dbReference type="STRING" id="157838.AN964_22075"/>
<reference evidence="21 22" key="1">
    <citation type="submission" date="2015-09" db="EMBL/GenBank/DDBJ databases">
        <title>Genome sequencing project for genomic taxonomy and phylogenomics of Bacillus-like bacteria.</title>
        <authorList>
            <person name="Liu B."/>
            <person name="Wang J."/>
            <person name="Zhu Y."/>
            <person name="Liu G."/>
            <person name="Chen Q."/>
            <person name="Chen Z."/>
            <person name="Lan J."/>
            <person name="Che J."/>
            <person name="Ge C."/>
            <person name="Shi H."/>
            <person name="Pan Z."/>
            <person name="Liu X."/>
        </authorList>
    </citation>
    <scope>NUCLEOTIDE SEQUENCE [LARGE SCALE GENOMIC DNA]</scope>
    <source>
        <strain evidence="21 22">LMG 18435</strain>
    </source>
</reference>
<dbReference type="Gene3D" id="3.30.70.260">
    <property type="match status" value="1"/>
</dbReference>
<evidence type="ECO:0000256" key="13">
    <source>
        <dbReference type="ARBA" id="ARBA00023053"/>
    </source>
</evidence>
<evidence type="ECO:0000256" key="16">
    <source>
        <dbReference type="PIRSR" id="PIRSR000098-1"/>
    </source>
</evidence>
<dbReference type="SUPFAM" id="SSF55021">
    <property type="entry name" value="ACT-like"/>
    <property type="match status" value="1"/>
</dbReference>
<evidence type="ECO:0000256" key="4">
    <source>
        <dbReference type="ARBA" id="ARBA00006753"/>
    </source>
</evidence>
<keyword evidence="13" id="KW-0915">Sodium</keyword>
<accession>A0A0Q3T8Q2</accession>
<comment type="caution">
    <text evidence="21">The sequence shown here is derived from an EMBL/GenBank/DDBJ whole genome shotgun (WGS) entry which is preliminary data.</text>
</comment>
<dbReference type="FunFam" id="3.30.360.10:FF:000005">
    <property type="entry name" value="Homoserine dehydrogenase"/>
    <property type="match status" value="1"/>
</dbReference>
<evidence type="ECO:0000256" key="10">
    <source>
        <dbReference type="ARBA" id="ARBA00022857"/>
    </source>
</evidence>
<dbReference type="GO" id="GO:0009088">
    <property type="term" value="P:threonine biosynthetic process"/>
    <property type="evidence" value="ECO:0007669"/>
    <property type="project" value="UniProtKB-UniPathway"/>
</dbReference>